<evidence type="ECO:0000313" key="3">
    <source>
        <dbReference type="Proteomes" id="UP000179258"/>
    </source>
</evidence>
<reference evidence="2 3" key="1">
    <citation type="journal article" date="2016" name="Nat. Commun.">
        <title>Thousands of microbial genomes shed light on interconnected biogeochemical processes in an aquifer system.</title>
        <authorList>
            <person name="Anantharaman K."/>
            <person name="Brown C.T."/>
            <person name="Hug L.A."/>
            <person name="Sharon I."/>
            <person name="Castelle C.J."/>
            <person name="Probst A.J."/>
            <person name="Thomas B.C."/>
            <person name="Singh A."/>
            <person name="Wilkins M.J."/>
            <person name="Karaoz U."/>
            <person name="Brodie E.L."/>
            <person name="Williams K.H."/>
            <person name="Hubbard S.S."/>
            <person name="Banfield J.F."/>
        </authorList>
    </citation>
    <scope>NUCLEOTIDE SEQUENCE [LARGE SCALE GENOMIC DNA]</scope>
</reference>
<dbReference type="AlphaFoldDB" id="A0A1G2R6I6"/>
<dbReference type="EMBL" id="MHTX01000016">
    <property type="protein sequence ID" value="OHA68480.1"/>
    <property type="molecule type" value="Genomic_DNA"/>
</dbReference>
<protein>
    <submittedName>
        <fullName evidence="2">Serine protein kinase</fullName>
    </submittedName>
</protein>
<dbReference type="SMART" id="SM00763">
    <property type="entry name" value="AAA_PrkA"/>
    <property type="match status" value="1"/>
</dbReference>
<keyword evidence="2" id="KW-0808">Transferase</keyword>
<name>A0A1G2R6I6_9BACT</name>
<dbReference type="InterPro" id="IPR013153">
    <property type="entry name" value="Prk_AAA"/>
</dbReference>
<dbReference type="PANTHER" id="PTHR30267:SF2">
    <property type="entry name" value="PROTEIN PRKA"/>
    <property type="match status" value="1"/>
</dbReference>
<dbReference type="PANTHER" id="PTHR30267">
    <property type="entry name" value="PROTEIN KINASE PRKA"/>
    <property type="match status" value="1"/>
</dbReference>
<keyword evidence="2" id="KW-0418">Kinase</keyword>
<proteinExistence type="predicted"/>
<dbReference type="Pfam" id="PF06798">
    <property type="entry name" value="PrkA"/>
    <property type="match status" value="1"/>
</dbReference>
<feature type="domain" description="PrkA AAA" evidence="1">
    <location>
        <begin position="10"/>
        <end position="409"/>
    </location>
</feature>
<dbReference type="GO" id="GO:0004672">
    <property type="term" value="F:protein kinase activity"/>
    <property type="evidence" value="ECO:0007669"/>
    <property type="project" value="TreeGrafter"/>
</dbReference>
<dbReference type="Proteomes" id="UP000179258">
    <property type="component" value="Unassembled WGS sequence"/>
</dbReference>
<dbReference type="InterPro" id="IPR010650">
    <property type="entry name" value="PrkA_C"/>
</dbReference>
<evidence type="ECO:0000313" key="2">
    <source>
        <dbReference type="EMBL" id="OHA68480.1"/>
    </source>
</evidence>
<dbReference type="Gene3D" id="3.40.50.300">
    <property type="entry name" value="P-loop containing nucleotide triphosphate hydrolases"/>
    <property type="match status" value="1"/>
</dbReference>
<gene>
    <name evidence="2" type="ORF">A3D59_00705</name>
</gene>
<evidence type="ECO:0000259" key="1">
    <source>
        <dbReference type="SMART" id="SM00763"/>
    </source>
</evidence>
<dbReference type="InterPro" id="IPR027417">
    <property type="entry name" value="P-loop_NTPase"/>
</dbReference>
<comment type="caution">
    <text evidence="2">The sequence shown here is derived from an EMBL/GenBank/DDBJ whole genome shotgun (WGS) entry which is preliminary data.</text>
</comment>
<organism evidence="2 3">
    <name type="scientific">Candidatus Wildermuthbacteria bacterium RIFCSPHIGHO2_02_FULL_47_17</name>
    <dbReference type="NCBI Taxonomy" id="1802452"/>
    <lineage>
        <taxon>Bacteria</taxon>
        <taxon>Candidatus Wildermuthiibacteriota</taxon>
    </lineage>
</organism>
<accession>A0A1G2R6I6</accession>
<sequence length="689" mass="77942">MPKTDGLSELSLGFHIQEVLAERRRFENAAQAVTRMIHGSGLDKVTRGGRTVYDYRFFREGKKHPIGWFKEINEFVNFVEEAARHASSAEQAFVLIGEPGNGKTFFVDYVCDKYRQFLTLPGNQRYTFEFFNLDQVGQYGNIHVIQSQTFEDPMILAMNLFASTHQGKAYLAEAGFSDQRIDQLYADYRPLGACTEYILNDIRRHCDGDLQKMLEFVRVAPVLIATSLGTVTGKYSARDKITSSSVDLLGEEDLSRILNLADTSNPYKYNVRRGALARVAGGGIHFSDEICRNKSDLVQVYLQVVQNRNIELDGYRWPIDTLVVCTSNGDAYNDFVAEKKEAPVKDRFKLCYVSHNTDYLLQQELTRYAIGSEKKTTVIGKGLHEDPNLGYAISVLAVLTRLPHTDKLTPLETMKLEAGEVAGEKSVETLIEIKNLLNKNQDVTRRWGQRGIGHRGLGRIIQRMLAMSETHEGECLFARDIFQAFEEEVADYVADGVDRDKFLKDLVLAKKLYRQRIETSIFNAYMEDADAVKRDVMGYINMIVALGSGQLGPDKTWPYRDPRTGKLTAIKVDETYLNNVETRLGLNSRERIEDFRDKMRMLHGQKLLTNPNYDFMDNEALVKAVTEVKLKSDVNGVSSLAGALANRTNDENVQLNSRMIKTMVGTLGYCAKTCAVKTIEYFCTPEDQS</sequence>
<dbReference type="SUPFAM" id="SSF52540">
    <property type="entry name" value="P-loop containing nucleoside triphosphate hydrolases"/>
    <property type="match status" value="1"/>
</dbReference>